<dbReference type="Pfam" id="PF00535">
    <property type="entry name" value="Glycos_transf_2"/>
    <property type="match status" value="1"/>
</dbReference>
<dbReference type="SUPFAM" id="SSF53448">
    <property type="entry name" value="Nucleotide-diphospho-sugar transferases"/>
    <property type="match status" value="1"/>
</dbReference>
<name>A0A2H0YRY2_9BACT</name>
<dbReference type="InterPro" id="IPR029044">
    <property type="entry name" value="Nucleotide-diphossugar_trans"/>
</dbReference>
<dbReference type="GO" id="GO:0016740">
    <property type="term" value="F:transferase activity"/>
    <property type="evidence" value="ECO:0007669"/>
    <property type="project" value="UniProtKB-KW"/>
</dbReference>
<dbReference type="InterPro" id="IPR001173">
    <property type="entry name" value="Glyco_trans_2-like"/>
</dbReference>
<dbReference type="PANTHER" id="PTHR10859:SF91">
    <property type="entry name" value="DOLICHYL-PHOSPHATE BETA-GLUCOSYLTRANSFERASE"/>
    <property type="match status" value="1"/>
</dbReference>
<evidence type="ECO:0000313" key="2">
    <source>
        <dbReference type="EMBL" id="PIS41248.1"/>
    </source>
</evidence>
<dbReference type="PANTHER" id="PTHR10859">
    <property type="entry name" value="GLYCOSYL TRANSFERASE"/>
    <property type="match status" value="1"/>
</dbReference>
<dbReference type="EMBL" id="PEXV01000135">
    <property type="protein sequence ID" value="PIS41248.1"/>
    <property type="molecule type" value="Genomic_DNA"/>
</dbReference>
<feature type="domain" description="Glycosyltransferase 2-like" evidence="1">
    <location>
        <begin position="3"/>
        <end position="170"/>
    </location>
</feature>
<accession>A0A2H0YRY2</accession>
<gene>
    <name evidence="2" type="ORF">COT25_04115</name>
</gene>
<organism evidence="2 3">
    <name type="scientific">Candidatus Kerfeldbacteria bacterium CG08_land_8_20_14_0_20_42_7</name>
    <dbReference type="NCBI Taxonomy" id="2014245"/>
    <lineage>
        <taxon>Bacteria</taxon>
        <taxon>Candidatus Kerfeldiibacteriota</taxon>
    </lineage>
</organism>
<sequence length="237" mass="26315">MLSLVIPAYNEEKRILRTLEAYIDTLRIAYEIVVVPNGCTDKTVKLVQKFIENHPDVPLRSLVIPEAVGKGGAVRRGLAAAKGTVMGFVDADLATPVEDVIRMYQLIQDSHVDGVIASRLLPDSQVHGRGILRGIASHLFAGLVRFITDLEYRDTQCGAKLFKREALAHILPELTTTDMTIDVDLLLAARKHGLTVIETKSEWYDRADSAQLGSPIGLFKSGVKMFFTLIKLQRKYE</sequence>
<dbReference type="AlphaFoldDB" id="A0A2H0YRY2"/>
<dbReference type="Proteomes" id="UP000228711">
    <property type="component" value="Unassembled WGS sequence"/>
</dbReference>
<evidence type="ECO:0000313" key="3">
    <source>
        <dbReference type="Proteomes" id="UP000228711"/>
    </source>
</evidence>
<proteinExistence type="predicted"/>
<dbReference type="GO" id="GO:0006487">
    <property type="term" value="P:protein N-linked glycosylation"/>
    <property type="evidence" value="ECO:0007669"/>
    <property type="project" value="TreeGrafter"/>
</dbReference>
<dbReference type="Gene3D" id="3.90.550.10">
    <property type="entry name" value="Spore Coat Polysaccharide Biosynthesis Protein SpsA, Chain A"/>
    <property type="match status" value="1"/>
</dbReference>
<reference evidence="3" key="1">
    <citation type="submission" date="2017-09" db="EMBL/GenBank/DDBJ databases">
        <title>Depth-based differentiation of microbial function through sediment-hosted aquifers and enrichment of novel symbionts in the deep terrestrial subsurface.</title>
        <authorList>
            <person name="Probst A.J."/>
            <person name="Ladd B."/>
            <person name="Jarett J.K."/>
            <person name="Geller-Mcgrath D.E."/>
            <person name="Sieber C.M.K."/>
            <person name="Emerson J.B."/>
            <person name="Anantharaman K."/>
            <person name="Thomas B.C."/>
            <person name="Malmstrom R."/>
            <person name="Stieglmeier M."/>
            <person name="Klingl A."/>
            <person name="Woyke T."/>
            <person name="Ryan C.M."/>
            <person name="Banfield J.F."/>
        </authorList>
    </citation>
    <scope>NUCLEOTIDE SEQUENCE [LARGE SCALE GENOMIC DNA]</scope>
</reference>
<protein>
    <submittedName>
        <fullName evidence="2">Glycosyl transferase</fullName>
    </submittedName>
</protein>
<evidence type="ECO:0000259" key="1">
    <source>
        <dbReference type="Pfam" id="PF00535"/>
    </source>
</evidence>
<keyword evidence="2" id="KW-0808">Transferase</keyword>
<comment type="caution">
    <text evidence="2">The sequence shown here is derived from an EMBL/GenBank/DDBJ whole genome shotgun (WGS) entry which is preliminary data.</text>
</comment>